<organism evidence="2 3">
    <name type="scientific">Isoalcanivorax beigongshangi</name>
    <dbReference type="NCBI Taxonomy" id="3238810"/>
    <lineage>
        <taxon>Bacteria</taxon>
        <taxon>Pseudomonadati</taxon>
        <taxon>Pseudomonadota</taxon>
        <taxon>Gammaproteobacteria</taxon>
        <taxon>Oceanospirillales</taxon>
        <taxon>Alcanivoracaceae</taxon>
        <taxon>Isoalcanivorax</taxon>
    </lineage>
</organism>
<gene>
    <name evidence="2" type="ORF">AB5I84_09800</name>
</gene>
<keyword evidence="3" id="KW-1185">Reference proteome</keyword>
<dbReference type="RefSeq" id="WP_369455673.1">
    <property type="nucleotide sequence ID" value="NZ_JBGCUO010000001.1"/>
</dbReference>
<comment type="caution">
    <text evidence="2">The sequence shown here is derived from an EMBL/GenBank/DDBJ whole genome shotgun (WGS) entry which is preliminary data.</text>
</comment>
<dbReference type="PANTHER" id="PTHR43355:SF2">
    <property type="entry name" value="FLAVIN REDUCTASE (NADPH)"/>
    <property type="match status" value="1"/>
</dbReference>
<evidence type="ECO:0000313" key="3">
    <source>
        <dbReference type="Proteomes" id="UP001562065"/>
    </source>
</evidence>
<reference evidence="2 3" key="1">
    <citation type="submission" date="2024-07" db="EMBL/GenBank/DDBJ databases">
        <authorList>
            <person name="Ren Q."/>
        </authorList>
    </citation>
    <scope>NUCLEOTIDE SEQUENCE [LARGE SCALE GENOMIC DNA]</scope>
    <source>
        <strain evidence="2 3">REN37</strain>
    </source>
</reference>
<dbReference type="Pfam" id="PF13460">
    <property type="entry name" value="NAD_binding_10"/>
    <property type="match status" value="1"/>
</dbReference>
<dbReference type="EMBL" id="JBGCUO010000001">
    <property type="protein sequence ID" value="MEY1662438.1"/>
    <property type="molecule type" value="Genomic_DNA"/>
</dbReference>
<proteinExistence type="predicted"/>
<dbReference type="InterPro" id="IPR036291">
    <property type="entry name" value="NAD(P)-bd_dom_sf"/>
</dbReference>
<evidence type="ECO:0000313" key="2">
    <source>
        <dbReference type="EMBL" id="MEY1662438.1"/>
    </source>
</evidence>
<sequence>MNILLIGAHGFVGSAVWQEARQRGHRVTALVRSEDKGRALGADSDWVVGDARDTGALAALLAQQEVLVSAFNAPAGAHQREAFVSGSEAIIDAAHQAGKRLLVVGGAGSLFVAPGLQLVDTPAFPTEWKAMAEGARDVLNLLQQAPASLDWTLLSPPALLAAGERRGHYRRGRDQLLMDGEQPAGISVADLAVALVDELEQPQARRQRFTVAA</sequence>
<dbReference type="CDD" id="cd05244">
    <property type="entry name" value="BVR-B_like_SDR_a"/>
    <property type="match status" value="1"/>
</dbReference>
<dbReference type="Gene3D" id="3.40.50.720">
    <property type="entry name" value="NAD(P)-binding Rossmann-like Domain"/>
    <property type="match status" value="1"/>
</dbReference>
<dbReference type="InterPro" id="IPR016040">
    <property type="entry name" value="NAD(P)-bd_dom"/>
</dbReference>
<evidence type="ECO:0000259" key="1">
    <source>
        <dbReference type="Pfam" id="PF13460"/>
    </source>
</evidence>
<dbReference type="PANTHER" id="PTHR43355">
    <property type="entry name" value="FLAVIN REDUCTASE (NADPH)"/>
    <property type="match status" value="1"/>
</dbReference>
<dbReference type="Proteomes" id="UP001562065">
    <property type="component" value="Unassembled WGS sequence"/>
</dbReference>
<accession>A0ABV4AHW6</accession>
<name>A0ABV4AHW6_9GAMM</name>
<feature type="domain" description="NAD(P)-binding" evidence="1">
    <location>
        <begin position="7"/>
        <end position="198"/>
    </location>
</feature>
<dbReference type="SUPFAM" id="SSF51735">
    <property type="entry name" value="NAD(P)-binding Rossmann-fold domains"/>
    <property type="match status" value="1"/>
</dbReference>
<protein>
    <submittedName>
        <fullName evidence="2">NAD(P)-dependent oxidoreductase</fullName>
    </submittedName>
</protein>
<dbReference type="InterPro" id="IPR051606">
    <property type="entry name" value="Polyketide_Oxido-like"/>
</dbReference>